<reference evidence="2" key="3">
    <citation type="submission" date="2010-09" db="EMBL/GenBank/DDBJ databases">
        <title>Annotation of Gaeumannomyces graminis var. tritici R3-111a-1.</title>
        <authorList>
            <consortium name="The Broad Institute Genome Sequencing Platform"/>
            <person name="Ma L.-J."/>
            <person name="Dead R."/>
            <person name="Young S.K."/>
            <person name="Zeng Q."/>
            <person name="Gargeya S."/>
            <person name="Fitzgerald M."/>
            <person name="Haas B."/>
            <person name="Abouelleil A."/>
            <person name="Alvarado L."/>
            <person name="Arachchi H.M."/>
            <person name="Berlin A."/>
            <person name="Brown A."/>
            <person name="Chapman S.B."/>
            <person name="Chen Z."/>
            <person name="Dunbar C."/>
            <person name="Freedman E."/>
            <person name="Gearin G."/>
            <person name="Gellesch M."/>
            <person name="Goldberg J."/>
            <person name="Griggs A."/>
            <person name="Gujja S."/>
            <person name="Heiman D."/>
            <person name="Howarth C."/>
            <person name="Larson L."/>
            <person name="Lui A."/>
            <person name="MacDonald P.J.P."/>
            <person name="Mehta T."/>
            <person name="Montmayeur A."/>
            <person name="Murphy C."/>
            <person name="Neiman D."/>
            <person name="Pearson M."/>
            <person name="Priest M."/>
            <person name="Roberts A."/>
            <person name="Saif S."/>
            <person name="Shea T."/>
            <person name="Shenoy N."/>
            <person name="Sisk P."/>
            <person name="Stolte C."/>
            <person name="Sykes S."/>
            <person name="Yandava C."/>
            <person name="Wortman J."/>
            <person name="Nusbaum C."/>
            <person name="Birren B."/>
        </authorList>
    </citation>
    <scope>NUCLEOTIDE SEQUENCE</scope>
    <source>
        <strain evidence="2">R3-111a-1</strain>
    </source>
</reference>
<reference evidence="4" key="1">
    <citation type="submission" date="2010-07" db="EMBL/GenBank/DDBJ databases">
        <title>The genome sequence of Gaeumannomyces graminis var. tritici strain R3-111a-1.</title>
        <authorList>
            <consortium name="The Broad Institute Genome Sequencing Platform"/>
            <person name="Ma L.-J."/>
            <person name="Dead R."/>
            <person name="Young S."/>
            <person name="Zeng Q."/>
            <person name="Koehrsen M."/>
            <person name="Alvarado L."/>
            <person name="Berlin A."/>
            <person name="Chapman S.B."/>
            <person name="Chen Z."/>
            <person name="Freedman E."/>
            <person name="Gellesch M."/>
            <person name="Goldberg J."/>
            <person name="Griggs A."/>
            <person name="Gujja S."/>
            <person name="Heilman E.R."/>
            <person name="Heiman D."/>
            <person name="Hepburn T."/>
            <person name="Howarth C."/>
            <person name="Jen D."/>
            <person name="Larson L."/>
            <person name="Mehta T."/>
            <person name="Neiman D."/>
            <person name="Pearson M."/>
            <person name="Roberts A."/>
            <person name="Saif S."/>
            <person name="Shea T."/>
            <person name="Shenoy N."/>
            <person name="Sisk P."/>
            <person name="Stolte C."/>
            <person name="Sykes S."/>
            <person name="Walk T."/>
            <person name="White J."/>
            <person name="Yandava C."/>
            <person name="Haas B."/>
            <person name="Nusbaum C."/>
            <person name="Birren B."/>
        </authorList>
    </citation>
    <scope>NUCLEOTIDE SEQUENCE [LARGE SCALE GENOMIC DNA]</scope>
    <source>
        <strain evidence="4">R3-111a-1</strain>
    </source>
</reference>
<dbReference type="RefSeq" id="XP_009225005.1">
    <property type="nucleotide sequence ID" value="XM_009226741.1"/>
</dbReference>
<dbReference type="EnsemblFungi" id="EJT75061">
    <property type="protein sequence ID" value="EJT75061"/>
    <property type="gene ID" value="GGTG_08899"/>
</dbReference>
<organism evidence="2">
    <name type="scientific">Gaeumannomyces tritici (strain R3-111a-1)</name>
    <name type="common">Wheat and barley take-all root rot fungus</name>
    <name type="synonym">Gaeumannomyces graminis var. tritici</name>
    <dbReference type="NCBI Taxonomy" id="644352"/>
    <lineage>
        <taxon>Eukaryota</taxon>
        <taxon>Fungi</taxon>
        <taxon>Dikarya</taxon>
        <taxon>Ascomycota</taxon>
        <taxon>Pezizomycotina</taxon>
        <taxon>Sordariomycetes</taxon>
        <taxon>Sordariomycetidae</taxon>
        <taxon>Magnaporthales</taxon>
        <taxon>Magnaporthaceae</taxon>
        <taxon>Gaeumannomyces</taxon>
    </lineage>
</organism>
<proteinExistence type="predicted"/>
<feature type="region of interest" description="Disordered" evidence="1">
    <location>
        <begin position="393"/>
        <end position="413"/>
    </location>
</feature>
<feature type="compositionally biased region" description="Low complexity" evidence="1">
    <location>
        <begin position="41"/>
        <end position="54"/>
    </location>
</feature>
<evidence type="ECO:0000313" key="4">
    <source>
        <dbReference type="Proteomes" id="UP000006039"/>
    </source>
</evidence>
<feature type="region of interest" description="Disordered" evidence="1">
    <location>
        <begin position="22"/>
        <end position="55"/>
    </location>
</feature>
<name>J3P5V9_GAET3</name>
<evidence type="ECO:0000313" key="3">
    <source>
        <dbReference type="EnsemblFungi" id="EJT75061"/>
    </source>
</evidence>
<keyword evidence="4" id="KW-1185">Reference proteome</keyword>
<protein>
    <submittedName>
        <fullName evidence="2 3">Uncharacterized protein</fullName>
    </submittedName>
</protein>
<reference evidence="3" key="4">
    <citation type="journal article" date="2015" name="G3 (Bethesda)">
        <title>Genome sequences of three phytopathogenic species of the Magnaporthaceae family of fungi.</title>
        <authorList>
            <person name="Okagaki L.H."/>
            <person name="Nunes C.C."/>
            <person name="Sailsbery J."/>
            <person name="Clay B."/>
            <person name="Brown D."/>
            <person name="John T."/>
            <person name="Oh Y."/>
            <person name="Young N."/>
            <person name="Fitzgerald M."/>
            <person name="Haas B.J."/>
            <person name="Zeng Q."/>
            <person name="Young S."/>
            <person name="Adiconis X."/>
            <person name="Fan L."/>
            <person name="Levin J.Z."/>
            <person name="Mitchell T.K."/>
            <person name="Okubara P.A."/>
            <person name="Farman M.L."/>
            <person name="Kohn L.M."/>
            <person name="Birren B."/>
            <person name="Ma L.-J."/>
            <person name="Dean R.A."/>
        </authorList>
    </citation>
    <scope>NUCLEOTIDE SEQUENCE</scope>
    <source>
        <strain evidence="3">R3-111a-1</strain>
    </source>
</reference>
<evidence type="ECO:0000256" key="1">
    <source>
        <dbReference type="SAM" id="MobiDB-lite"/>
    </source>
</evidence>
<reference evidence="3" key="5">
    <citation type="submission" date="2018-04" db="UniProtKB">
        <authorList>
            <consortium name="EnsemblFungi"/>
        </authorList>
    </citation>
    <scope>IDENTIFICATION</scope>
    <source>
        <strain evidence="3">R3-111a-1</strain>
    </source>
</reference>
<dbReference type="HOGENOM" id="CLU_510020_0_0_1"/>
<accession>J3P5V9</accession>
<dbReference type="AlphaFoldDB" id="J3P5V9"/>
<dbReference type="EMBL" id="GL385398">
    <property type="protein sequence ID" value="EJT75061.1"/>
    <property type="molecule type" value="Genomic_DNA"/>
</dbReference>
<dbReference type="VEuPathDB" id="FungiDB:GGTG_08899"/>
<dbReference type="GeneID" id="20349357"/>
<reference evidence="2" key="2">
    <citation type="submission" date="2010-07" db="EMBL/GenBank/DDBJ databases">
        <authorList>
            <consortium name="The Broad Institute Genome Sequencing Platform"/>
            <consortium name="Broad Institute Genome Sequencing Center for Infectious Disease"/>
            <person name="Ma L.-J."/>
            <person name="Dead R."/>
            <person name="Young S."/>
            <person name="Zeng Q."/>
            <person name="Koehrsen M."/>
            <person name="Alvarado L."/>
            <person name="Berlin A."/>
            <person name="Chapman S.B."/>
            <person name="Chen Z."/>
            <person name="Freedman E."/>
            <person name="Gellesch M."/>
            <person name="Goldberg J."/>
            <person name="Griggs A."/>
            <person name="Gujja S."/>
            <person name="Heilman E.R."/>
            <person name="Heiman D."/>
            <person name="Hepburn T."/>
            <person name="Howarth C."/>
            <person name="Jen D."/>
            <person name="Larson L."/>
            <person name="Mehta T."/>
            <person name="Neiman D."/>
            <person name="Pearson M."/>
            <person name="Roberts A."/>
            <person name="Saif S."/>
            <person name="Shea T."/>
            <person name="Shenoy N."/>
            <person name="Sisk P."/>
            <person name="Stolte C."/>
            <person name="Sykes S."/>
            <person name="Walk T."/>
            <person name="White J."/>
            <person name="Yandava C."/>
            <person name="Haas B."/>
            <person name="Nusbaum C."/>
            <person name="Birren B."/>
        </authorList>
    </citation>
    <scope>NUCLEOTIDE SEQUENCE</scope>
    <source>
        <strain evidence="2">R3-111a-1</strain>
    </source>
</reference>
<feature type="region of interest" description="Disordered" evidence="1">
    <location>
        <begin position="514"/>
        <end position="534"/>
    </location>
</feature>
<sequence>MEYIRAGRFFREARGRIIRPQRLRARDREPETNEAVRPMDSPATPATPTSTASPMLHPFATPTPCKADGCEASCHAPYCPDHACQGLAADAPCSEPAQPGRTHCARHVCKLPGCRDLCEDPALAARGREACHRHRCVDPVCASLRDAASGSRYHCLRHVCCVPRCCEPVDGPGGVEKYTTACRDHTCVFADCHAGVADEFDRHGDGHDRHDEDGGSPQLCPKHRCRFLSTADDCDADDRGSYRNMQLQLRRHPSQPRQALPETQCHHPVADARASFCASHACAHEGCLRMASPGAGDRRFCNLHGCKRCGGAIPACTPAQPRRSAQYCEVCLCRNKKCRSPRLVLPRRYHDPAPACPPEYCAWHDTYWRWWRAAWDQGLAAARLSSDSADSASSEARARRIAEEMTSGGGDGRDWTATECGRSGWDAGWRAGWAYGRECEVPDCGAERNRGRGPYCGSHACEVFGCRAQRAGDGYRFCIAHEAAAECDDHAHDEYVDDDMVAVCDGDAREQARARESMDGLPGDMGGGVTISVR</sequence>
<feature type="compositionally biased region" description="Gly residues" evidence="1">
    <location>
        <begin position="523"/>
        <end position="534"/>
    </location>
</feature>
<evidence type="ECO:0000313" key="2">
    <source>
        <dbReference type="EMBL" id="EJT75061.1"/>
    </source>
</evidence>
<dbReference type="Proteomes" id="UP000006039">
    <property type="component" value="Unassembled WGS sequence"/>
</dbReference>
<gene>
    <name evidence="3" type="primary">20349357</name>
    <name evidence="2" type="ORF">GGTG_08899</name>
</gene>